<dbReference type="GO" id="GO:0009097">
    <property type="term" value="P:isoleucine biosynthetic process"/>
    <property type="evidence" value="ECO:0007669"/>
    <property type="project" value="TreeGrafter"/>
</dbReference>
<accession>A0A520RX36</accession>
<dbReference type="Pfam" id="PF02775">
    <property type="entry name" value="TPP_enzyme_C"/>
    <property type="match status" value="1"/>
</dbReference>
<organism evidence="7 8">
    <name type="scientific">OM182 bacterium</name>
    <dbReference type="NCBI Taxonomy" id="2510334"/>
    <lineage>
        <taxon>Bacteria</taxon>
        <taxon>Pseudomonadati</taxon>
        <taxon>Pseudomonadota</taxon>
        <taxon>Gammaproteobacteria</taxon>
        <taxon>OMG group</taxon>
        <taxon>OM182 clade</taxon>
    </lineage>
</organism>
<evidence type="ECO:0000259" key="4">
    <source>
        <dbReference type="Pfam" id="PF00205"/>
    </source>
</evidence>
<evidence type="ECO:0000256" key="3">
    <source>
        <dbReference type="RuleBase" id="RU362132"/>
    </source>
</evidence>
<keyword evidence="2 3" id="KW-0786">Thiamine pyrophosphate</keyword>
<gene>
    <name evidence="7" type="ORF">EVA68_08385</name>
</gene>
<dbReference type="Gene3D" id="3.40.50.1220">
    <property type="entry name" value="TPP-binding domain"/>
    <property type="match status" value="1"/>
</dbReference>
<evidence type="ECO:0000313" key="8">
    <source>
        <dbReference type="Proteomes" id="UP000316199"/>
    </source>
</evidence>
<dbReference type="Proteomes" id="UP000316199">
    <property type="component" value="Unassembled WGS sequence"/>
</dbReference>
<name>A0A520RX36_9GAMM</name>
<dbReference type="Gene3D" id="3.40.50.970">
    <property type="match status" value="2"/>
</dbReference>
<dbReference type="AlphaFoldDB" id="A0A520RX36"/>
<proteinExistence type="inferred from homology"/>
<dbReference type="GO" id="GO:0030976">
    <property type="term" value="F:thiamine pyrophosphate binding"/>
    <property type="evidence" value="ECO:0007669"/>
    <property type="project" value="InterPro"/>
</dbReference>
<evidence type="ECO:0000256" key="1">
    <source>
        <dbReference type="ARBA" id="ARBA00007812"/>
    </source>
</evidence>
<dbReference type="Pfam" id="PF00205">
    <property type="entry name" value="TPP_enzyme_M"/>
    <property type="match status" value="1"/>
</dbReference>
<evidence type="ECO:0000256" key="2">
    <source>
        <dbReference type="ARBA" id="ARBA00023052"/>
    </source>
</evidence>
<dbReference type="GO" id="GO:0000287">
    <property type="term" value="F:magnesium ion binding"/>
    <property type="evidence" value="ECO:0007669"/>
    <property type="project" value="InterPro"/>
</dbReference>
<feature type="domain" description="Thiamine pyrophosphate enzyme N-terminal TPP-binding" evidence="6">
    <location>
        <begin position="6"/>
        <end position="117"/>
    </location>
</feature>
<dbReference type="InterPro" id="IPR011766">
    <property type="entry name" value="TPP_enzyme_TPP-bd"/>
</dbReference>
<reference evidence="7 8" key="1">
    <citation type="submission" date="2019-02" db="EMBL/GenBank/DDBJ databases">
        <title>Prokaryotic population dynamics and viral predation in marine succession experiment using metagenomics: the confinement effect.</title>
        <authorList>
            <person name="Haro-Moreno J.M."/>
            <person name="Rodriguez-Valera F."/>
            <person name="Lopez-Perez M."/>
        </authorList>
    </citation>
    <scope>NUCLEOTIDE SEQUENCE [LARGE SCALE GENOMIC DNA]</scope>
    <source>
        <strain evidence="7">MED-G157</strain>
    </source>
</reference>
<dbReference type="PANTHER" id="PTHR18968:SF13">
    <property type="entry name" value="ACETOLACTATE SYNTHASE CATALYTIC SUBUNIT, MITOCHONDRIAL"/>
    <property type="match status" value="1"/>
</dbReference>
<dbReference type="EMBL" id="SHAG01000061">
    <property type="protein sequence ID" value="RZO74793.1"/>
    <property type="molecule type" value="Genomic_DNA"/>
</dbReference>
<dbReference type="PANTHER" id="PTHR18968">
    <property type="entry name" value="THIAMINE PYROPHOSPHATE ENZYMES"/>
    <property type="match status" value="1"/>
</dbReference>
<dbReference type="GO" id="GO:0003984">
    <property type="term" value="F:acetolactate synthase activity"/>
    <property type="evidence" value="ECO:0007669"/>
    <property type="project" value="TreeGrafter"/>
</dbReference>
<dbReference type="InterPro" id="IPR045229">
    <property type="entry name" value="TPP_enz"/>
</dbReference>
<dbReference type="GO" id="GO:0050660">
    <property type="term" value="F:flavin adenine dinucleotide binding"/>
    <property type="evidence" value="ECO:0007669"/>
    <property type="project" value="TreeGrafter"/>
</dbReference>
<comment type="similarity">
    <text evidence="1 3">Belongs to the TPP enzyme family.</text>
</comment>
<dbReference type="InterPro" id="IPR012000">
    <property type="entry name" value="Thiamin_PyroP_enz_cen_dom"/>
</dbReference>
<dbReference type="Pfam" id="PF02776">
    <property type="entry name" value="TPP_enzyme_N"/>
    <property type="match status" value="1"/>
</dbReference>
<comment type="caution">
    <text evidence="7">The sequence shown here is derived from an EMBL/GenBank/DDBJ whole genome shotgun (WGS) entry which is preliminary data.</text>
</comment>
<protein>
    <recommendedName>
        <fullName evidence="9">Thiamine pyrophosphate-binding protein</fullName>
    </recommendedName>
</protein>
<dbReference type="InterPro" id="IPR012001">
    <property type="entry name" value="Thiamin_PyroP_enz_TPP-bd_dom"/>
</dbReference>
<dbReference type="InterPro" id="IPR029061">
    <property type="entry name" value="THDP-binding"/>
</dbReference>
<sequence length="547" mass="58242">MSKDKSGAEIVVDTLVEAGVRHVFGIVSIHNMPIVDAISRSDDIEMITARHESSAAHMADGYARASGSLGVVLGSTGPGTTNLMTGLYEAGFSSSPLLAITGQAETVFYGKGKGYVHEAENQKLMLDTVTCSVASPRYVHEVESSLKVVIESILNGRPQPGAIEIPIDLQYAITSEIAAPIKKPIALAPDSTVLSSAVSLIDKVNKRVILVGGGISTDKAREALKVFAELLDAPVITTANGKGAFPINHPLHMGNALMRPPVKELVKEADLLIAVGTRFQAGTEGMKINMELPSMIHIDIDPKVINLNFRADIGLVSDAELALLALSQSIYQKGDIQYRDQVKSVVAETNINMRKGLGPDHAKALDVFSKYLGPGVFFVRDSTIPGYNWGNTLLPIDQPKGYIFPTSGAIGPGLPLGLGVAVATGKKTIIMHGDGGFMFHVGELATAAQYHIPAVIVIFNDGGYGVLRGLQSHRFDGRFNETELHTPDFVKLAESMGIPGLYVDNVDDLENNMRKAMGEAGPVLIEINANNMEPINGVVPAPSGRKP</sequence>
<evidence type="ECO:0000259" key="5">
    <source>
        <dbReference type="Pfam" id="PF02775"/>
    </source>
</evidence>
<dbReference type="InterPro" id="IPR029035">
    <property type="entry name" value="DHS-like_NAD/FAD-binding_dom"/>
</dbReference>
<dbReference type="SUPFAM" id="SSF52518">
    <property type="entry name" value="Thiamin diphosphate-binding fold (THDP-binding)"/>
    <property type="match status" value="2"/>
</dbReference>
<dbReference type="GO" id="GO:0005948">
    <property type="term" value="C:acetolactate synthase complex"/>
    <property type="evidence" value="ECO:0007669"/>
    <property type="project" value="TreeGrafter"/>
</dbReference>
<dbReference type="GO" id="GO:0009099">
    <property type="term" value="P:L-valine biosynthetic process"/>
    <property type="evidence" value="ECO:0007669"/>
    <property type="project" value="TreeGrafter"/>
</dbReference>
<dbReference type="SUPFAM" id="SSF52467">
    <property type="entry name" value="DHS-like NAD/FAD-binding domain"/>
    <property type="match status" value="1"/>
</dbReference>
<dbReference type="CDD" id="cd00568">
    <property type="entry name" value="TPP_enzymes"/>
    <property type="match status" value="1"/>
</dbReference>
<evidence type="ECO:0000313" key="7">
    <source>
        <dbReference type="EMBL" id="RZO74793.1"/>
    </source>
</evidence>
<dbReference type="CDD" id="cd07035">
    <property type="entry name" value="TPP_PYR_POX_like"/>
    <property type="match status" value="1"/>
</dbReference>
<evidence type="ECO:0000259" key="6">
    <source>
        <dbReference type="Pfam" id="PF02776"/>
    </source>
</evidence>
<evidence type="ECO:0008006" key="9">
    <source>
        <dbReference type="Google" id="ProtNLM"/>
    </source>
</evidence>
<feature type="domain" description="Thiamine pyrophosphate enzyme central" evidence="4">
    <location>
        <begin position="195"/>
        <end position="326"/>
    </location>
</feature>
<feature type="domain" description="Thiamine pyrophosphate enzyme TPP-binding" evidence="5">
    <location>
        <begin position="389"/>
        <end position="527"/>
    </location>
</feature>